<dbReference type="Proteomes" id="UP001295444">
    <property type="component" value="Chromosome 06"/>
</dbReference>
<evidence type="ECO:0000256" key="1">
    <source>
        <dbReference type="SAM" id="MobiDB-lite"/>
    </source>
</evidence>
<evidence type="ECO:0000313" key="2">
    <source>
        <dbReference type="EMBL" id="CAH2302160.1"/>
    </source>
</evidence>
<dbReference type="AlphaFoldDB" id="A0AAD1WEY0"/>
<evidence type="ECO:0000313" key="3">
    <source>
        <dbReference type="Proteomes" id="UP001295444"/>
    </source>
</evidence>
<name>A0AAD1WEY0_PELCU</name>
<feature type="region of interest" description="Disordered" evidence="1">
    <location>
        <begin position="83"/>
        <end position="109"/>
    </location>
</feature>
<dbReference type="EMBL" id="OW240917">
    <property type="protein sequence ID" value="CAH2302160.1"/>
    <property type="molecule type" value="Genomic_DNA"/>
</dbReference>
<organism evidence="2 3">
    <name type="scientific">Pelobates cultripes</name>
    <name type="common">Western spadefoot toad</name>
    <dbReference type="NCBI Taxonomy" id="61616"/>
    <lineage>
        <taxon>Eukaryota</taxon>
        <taxon>Metazoa</taxon>
        <taxon>Chordata</taxon>
        <taxon>Craniata</taxon>
        <taxon>Vertebrata</taxon>
        <taxon>Euteleostomi</taxon>
        <taxon>Amphibia</taxon>
        <taxon>Batrachia</taxon>
        <taxon>Anura</taxon>
        <taxon>Pelobatoidea</taxon>
        <taxon>Pelobatidae</taxon>
        <taxon>Pelobates</taxon>
    </lineage>
</organism>
<proteinExistence type="predicted"/>
<keyword evidence="3" id="KW-1185">Reference proteome</keyword>
<sequence length="203" mass="23112">MLTPPPGSVHAECWSARSSAAGGGLSGLKTQSTFNLIEGDVVEVFLKEIRDLSQNPSGRGFLELEEQSQTQTPIPTEITTEETEKYRGRGVRGGANLQRRKKRPTKPVNMKDREKQAGIFNLTPYVLNSPQIKLLQKGLKFAPTKKLNKFETYVDLNKFKRTLCLKKFFYKNPFLTNSEDTQHDVYKHTNLKEKSKFYPSSIR</sequence>
<gene>
    <name evidence="2" type="ORF">PECUL_23A036059</name>
</gene>
<reference evidence="2" key="1">
    <citation type="submission" date="2022-03" db="EMBL/GenBank/DDBJ databases">
        <authorList>
            <person name="Alioto T."/>
            <person name="Alioto T."/>
            <person name="Gomez Garrido J."/>
        </authorList>
    </citation>
    <scope>NUCLEOTIDE SEQUENCE</scope>
</reference>
<accession>A0AAD1WEY0</accession>
<protein>
    <submittedName>
        <fullName evidence="2">Uncharacterized protein</fullName>
    </submittedName>
</protein>